<dbReference type="InterPro" id="IPR000847">
    <property type="entry name" value="LysR_HTH_N"/>
</dbReference>
<dbReference type="Pfam" id="PF03466">
    <property type="entry name" value="LysR_substrate"/>
    <property type="match status" value="1"/>
</dbReference>
<dbReference type="Pfam" id="PF00126">
    <property type="entry name" value="HTH_1"/>
    <property type="match status" value="1"/>
</dbReference>
<comment type="similarity">
    <text evidence="1">Belongs to the LysR transcriptional regulatory family.</text>
</comment>
<evidence type="ECO:0000256" key="3">
    <source>
        <dbReference type="ARBA" id="ARBA00023125"/>
    </source>
</evidence>
<dbReference type="PROSITE" id="PS50931">
    <property type="entry name" value="HTH_LYSR"/>
    <property type="match status" value="1"/>
</dbReference>
<dbReference type="RefSeq" id="WP_311882495.1">
    <property type="nucleotide sequence ID" value="NZ_CP119391.1"/>
</dbReference>
<dbReference type="InterPro" id="IPR036390">
    <property type="entry name" value="WH_DNA-bd_sf"/>
</dbReference>
<evidence type="ECO:0000256" key="1">
    <source>
        <dbReference type="ARBA" id="ARBA00009437"/>
    </source>
</evidence>
<dbReference type="InterPro" id="IPR036388">
    <property type="entry name" value="WH-like_DNA-bd_sf"/>
</dbReference>
<evidence type="ECO:0000256" key="2">
    <source>
        <dbReference type="ARBA" id="ARBA00023015"/>
    </source>
</evidence>
<evidence type="ECO:0000313" key="7">
    <source>
        <dbReference type="Proteomes" id="UP001301869"/>
    </source>
</evidence>
<evidence type="ECO:0000313" key="6">
    <source>
        <dbReference type="EMBL" id="WNK19305.1"/>
    </source>
</evidence>
<evidence type="ECO:0000259" key="5">
    <source>
        <dbReference type="PROSITE" id="PS50931"/>
    </source>
</evidence>
<gene>
    <name evidence="6" type="ORF">P1P91_10595</name>
</gene>
<evidence type="ECO:0000256" key="4">
    <source>
        <dbReference type="ARBA" id="ARBA00023163"/>
    </source>
</evidence>
<dbReference type="InterPro" id="IPR058163">
    <property type="entry name" value="LysR-type_TF_proteobact-type"/>
</dbReference>
<reference evidence="6 7" key="1">
    <citation type="submission" date="2023-03" db="EMBL/GenBank/DDBJ databases">
        <title>Halomonas sp. nov., isolated from Korean tranditional fermented seafood 'Jeotgal'.</title>
        <authorList>
            <person name="Kim B."/>
            <person name="Shin N.-R."/>
        </authorList>
    </citation>
    <scope>NUCLEOTIDE SEQUENCE [LARGE SCALE GENOMIC DNA]</scope>
    <source>
        <strain evidence="6 7">SG2L-4</strain>
    </source>
</reference>
<dbReference type="PANTHER" id="PTHR30537:SF66">
    <property type="entry name" value="IRON-REGULATED VIRULENCE REGULATORY PROTEIN IRGB"/>
    <property type="match status" value="1"/>
</dbReference>
<keyword evidence="3" id="KW-0238">DNA-binding</keyword>
<sequence>MHDFDELAAFDAVMTSGSLTRSAREMGLAKSTLSRRITQLESRLGQTLLRRQANRLTPTEAGQVFHDYCREMLSLASRSREALADLSEVMRGHLTLGVHCSLTRSWAAKVVEAFLACHPEMELTLQARERPEYSSGKQCVQVWLGELPTETGLKTEPLGRLTQRLYASPGYLARHEAPTCPDTLAHHPWIDLLGTTHDGLTLHHAERGEFCFRPPRSRLSVNLPELQLDAIAQGQGLGVLPEWLVAAREVYHPGELMPCLPEWRPTPLAATLLYPYGQRPQRMDALLDALRQAVPASWYNAS</sequence>
<dbReference type="EMBL" id="CP119391">
    <property type="protein sequence ID" value="WNK19305.1"/>
    <property type="molecule type" value="Genomic_DNA"/>
</dbReference>
<keyword evidence="7" id="KW-1185">Reference proteome</keyword>
<dbReference type="SUPFAM" id="SSF53850">
    <property type="entry name" value="Periplasmic binding protein-like II"/>
    <property type="match status" value="1"/>
</dbReference>
<accession>A0ABY9YWP4</accession>
<dbReference type="SUPFAM" id="SSF46785">
    <property type="entry name" value="Winged helix' DNA-binding domain"/>
    <property type="match status" value="1"/>
</dbReference>
<name>A0ABY9YWP4_9GAMM</name>
<dbReference type="Gene3D" id="1.10.10.10">
    <property type="entry name" value="Winged helix-like DNA-binding domain superfamily/Winged helix DNA-binding domain"/>
    <property type="match status" value="1"/>
</dbReference>
<dbReference type="Gene3D" id="3.40.190.290">
    <property type="match status" value="1"/>
</dbReference>
<organism evidence="6 7">
    <name type="scientific">Halomonas piscis</name>
    <dbReference type="NCBI Taxonomy" id="3031727"/>
    <lineage>
        <taxon>Bacteria</taxon>
        <taxon>Pseudomonadati</taxon>
        <taxon>Pseudomonadota</taxon>
        <taxon>Gammaproteobacteria</taxon>
        <taxon>Oceanospirillales</taxon>
        <taxon>Halomonadaceae</taxon>
        <taxon>Halomonas</taxon>
    </lineage>
</organism>
<feature type="domain" description="HTH lysR-type" evidence="5">
    <location>
        <begin position="1"/>
        <end position="59"/>
    </location>
</feature>
<proteinExistence type="inferred from homology"/>
<dbReference type="Proteomes" id="UP001301869">
    <property type="component" value="Chromosome"/>
</dbReference>
<dbReference type="PANTHER" id="PTHR30537">
    <property type="entry name" value="HTH-TYPE TRANSCRIPTIONAL REGULATOR"/>
    <property type="match status" value="1"/>
</dbReference>
<keyword evidence="2" id="KW-0805">Transcription regulation</keyword>
<dbReference type="InterPro" id="IPR005119">
    <property type="entry name" value="LysR_subst-bd"/>
</dbReference>
<protein>
    <submittedName>
        <fullName evidence="6">LysR family transcriptional regulator</fullName>
    </submittedName>
</protein>
<keyword evidence="4" id="KW-0804">Transcription</keyword>